<feature type="region of interest" description="Disordered" evidence="2">
    <location>
        <begin position="1"/>
        <end position="42"/>
    </location>
</feature>
<evidence type="ECO:0000313" key="3">
    <source>
        <dbReference type="EnsemblPlants" id="cds.evm.model.07.624"/>
    </source>
</evidence>
<evidence type="ECO:0000256" key="1">
    <source>
        <dbReference type="SAM" id="Coils"/>
    </source>
</evidence>
<dbReference type="Gramene" id="evm.model.07.624">
    <property type="protein sequence ID" value="cds.evm.model.07.624"/>
    <property type="gene ID" value="evm.TU.07.624"/>
</dbReference>
<reference evidence="3" key="2">
    <citation type="submission" date="2021-03" db="UniProtKB">
        <authorList>
            <consortium name="EnsemblPlants"/>
        </authorList>
    </citation>
    <scope>IDENTIFICATION</scope>
</reference>
<keyword evidence="4" id="KW-1185">Reference proteome</keyword>
<feature type="compositionally biased region" description="Basic and acidic residues" evidence="2">
    <location>
        <begin position="209"/>
        <end position="219"/>
    </location>
</feature>
<reference evidence="3" key="1">
    <citation type="submission" date="2018-11" db="EMBL/GenBank/DDBJ databases">
        <authorList>
            <person name="Grassa J C."/>
        </authorList>
    </citation>
    <scope>NUCLEOTIDE SEQUENCE [LARGE SCALE GENOMIC DNA]</scope>
</reference>
<feature type="coiled-coil region" evidence="1">
    <location>
        <begin position="83"/>
        <end position="151"/>
    </location>
</feature>
<name>A0A803Q5S1_CANSA</name>
<sequence length="219" mass="24721">MSQTMLRALKKKSGDYSNKKSHTKCSKVDDMPPKIIAPSTKPSANCREELGYPCLRVNDQLARGEDMSVELLIGSLLKESTRLLDANKLVEDLRKEMNDMSSTGQLEEDNETLSKDVNSLKDERENLCILLSCLTEEKKVLQETLDSKRTDFGAEREVLQKEVENVETTSLEIFYEFWKANPEEEAEAANTNPPINQESDAPAADDTFDPYKEPRTPAL</sequence>
<evidence type="ECO:0000256" key="2">
    <source>
        <dbReference type="SAM" id="MobiDB-lite"/>
    </source>
</evidence>
<organism evidence="3 4">
    <name type="scientific">Cannabis sativa</name>
    <name type="common">Hemp</name>
    <name type="synonym">Marijuana</name>
    <dbReference type="NCBI Taxonomy" id="3483"/>
    <lineage>
        <taxon>Eukaryota</taxon>
        <taxon>Viridiplantae</taxon>
        <taxon>Streptophyta</taxon>
        <taxon>Embryophyta</taxon>
        <taxon>Tracheophyta</taxon>
        <taxon>Spermatophyta</taxon>
        <taxon>Magnoliopsida</taxon>
        <taxon>eudicotyledons</taxon>
        <taxon>Gunneridae</taxon>
        <taxon>Pentapetalae</taxon>
        <taxon>rosids</taxon>
        <taxon>fabids</taxon>
        <taxon>Rosales</taxon>
        <taxon>Cannabaceae</taxon>
        <taxon>Cannabis</taxon>
    </lineage>
</organism>
<evidence type="ECO:0000313" key="4">
    <source>
        <dbReference type="Proteomes" id="UP000596661"/>
    </source>
</evidence>
<dbReference type="EnsemblPlants" id="evm.model.07.624">
    <property type="protein sequence ID" value="cds.evm.model.07.624"/>
    <property type="gene ID" value="evm.TU.07.624"/>
</dbReference>
<feature type="region of interest" description="Disordered" evidence="2">
    <location>
        <begin position="184"/>
        <end position="219"/>
    </location>
</feature>
<keyword evidence="1" id="KW-0175">Coiled coil</keyword>
<dbReference type="AlphaFoldDB" id="A0A803Q5S1"/>
<dbReference type="Proteomes" id="UP000596661">
    <property type="component" value="Chromosome 7"/>
</dbReference>
<proteinExistence type="predicted"/>
<accession>A0A803Q5S1</accession>
<dbReference type="EMBL" id="UZAU01000640">
    <property type="status" value="NOT_ANNOTATED_CDS"/>
    <property type="molecule type" value="Genomic_DNA"/>
</dbReference>
<protein>
    <submittedName>
        <fullName evidence="3">Uncharacterized protein</fullName>
    </submittedName>
</protein>